<dbReference type="AlphaFoldDB" id="A0A6G0WG15"/>
<dbReference type="GO" id="GO:0072345">
    <property type="term" value="F:NAADP-sensitive calcium-release channel activity"/>
    <property type="evidence" value="ECO:0007669"/>
    <property type="project" value="TreeGrafter"/>
</dbReference>
<dbReference type="EMBL" id="VJMJ01000237">
    <property type="protein sequence ID" value="KAF0725606.1"/>
    <property type="molecule type" value="Genomic_DNA"/>
</dbReference>
<comment type="caution">
    <text evidence="7">The sequence shown here is derived from an EMBL/GenBank/DDBJ whole genome shotgun (WGS) entry which is preliminary data.</text>
</comment>
<keyword evidence="4 5" id="KW-0472">Membrane</keyword>
<evidence type="ECO:0000256" key="2">
    <source>
        <dbReference type="ARBA" id="ARBA00022692"/>
    </source>
</evidence>
<dbReference type="Proteomes" id="UP000481153">
    <property type="component" value="Unassembled WGS sequence"/>
</dbReference>
<proteinExistence type="predicted"/>
<feature type="transmembrane region" description="Helical" evidence="5">
    <location>
        <begin position="44"/>
        <end position="62"/>
    </location>
</feature>
<keyword evidence="8" id="KW-1185">Reference proteome</keyword>
<dbReference type="Gene3D" id="1.10.287.70">
    <property type="match status" value="1"/>
</dbReference>
<reference evidence="7 8" key="1">
    <citation type="submission" date="2019-07" db="EMBL/GenBank/DDBJ databases">
        <title>Genomics analysis of Aphanomyces spp. identifies a new class of oomycete effector associated with host adaptation.</title>
        <authorList>
            <person name="Gaulin E."/>
        </authorList>
    </citation>
    <scope>NUCLEOTIDE SEQUENCE [LARGE SCALE GENOMIC DNA]</scope>
    <source>
        <strain evidence="7 8">ATCC 201684</strain>
    </source>
</reference>
<accession>A0A6G0WG15</accession>
<dbReference type="PANTHER" id="PTHR12127">
    <property type="entry name" value="MUCOLIPIN"/>
    <property type="match status" value="1"/>
</dbReference>
<dbReference type="InterPro" id="IPR039031">
    <property type="entry name" value="Mucolipin"/>
</dbReference>
<comment type="subcellular location">
    <subcellularLocation>
        <location evidence="1">Membrane</location>
        <topology evidence="1">Multi-pass membrane protein</topology>
    </subcellularLocation>
</comment>
<evidence type="ECO:0000256" key="5">
    <source>
        <dbReference type="SAM" id="Phobius"/>
    </source>
</evidence>
<keyword evidence="2 5" id="KW-0812">Transmembrane</keyword>
<sequence length="487" mass="55649">MVRQDDGLDEPLMEKSAADESLLPPPKVSPWEKYWKQGRIPWKVLFHVLLMICVTLQIMLYGSQNSAYVRASYRNWAYFFLPNGATIAASLDAKFEELLFTVNDTIHAVEHVRDAYYSIKEVSVATYDYHYATATSIEPVLMTVTQYRNESILDAHTYNLTKTSLGPFDAINSTQAALAYLHTIVAMDFAFPLRDIDYGPFYFDCFDWTIQLKLEMQQNSHFRMSVGDCALAVCSVNNVWATLRGRFLWLNVVVVVFALAYFVLIGRSLGRTWLRIARAKQRHVWHDMPLHVKLGLINLHHLLLAVTLLLLIYNATWNISSVVVHIPLSFWHRFVQAIGPLLLWATFVGYLEHNQRFYSIVLTLRGSIPKVMSFLVGVSPIFFGYAIFGSIVFGYRVDRFGGIQQSCITLFAIMNGDVILETFASLSRDFPLLGAAYLYSFIALFIYVVLNIFIAIVEEAFFATRSHTRALDKLSYSLFPQVEPIEQ</sequence>
<organism evidence="7 8">
    <name type="scientific">Aphanomyces euteiches</name>
    <dbReference type="NCBI Taxonomy" id="100861"/>
    <lineage>
        <taxon>Eukaryota</taxon>
        <taxon>Sar</taxon>
        <taxon>Stramenopiles</taxon>
        <taxon>Oomycota</taxon>
        <taxon>Saprolegniomycetes</taxon>
        <taxon>Saprolegniales</taxon>
        <taxon>Verrucalvaceae</taxon>
        <taxon>Aphanomyces</taxon>
    </lineage>
</organism>
<evidence type="ECO:0000313" key="8">
    <source>
        <dbReference type="Proteomes" id="UP000481153"/>
    </source>
</evidence>
<feature type="transmembrane region" description="Helical" evidence="5">
    <location>
        <begin position="290"/>
        <end position="313"/>
    </location>
</feature>
<dbReference type="GO" id="GO:0016020">
    <property type="term" value="C:membrane"/>
    <property type="evidence" value="ECO:0007669"/>
    <property type="project" value="UniProtKB-SubCell"/>
</dbReference>
<dbReference type="VEuPathDB" id="FungiDB:AeMF1_017470"/>
<dbReference type="InterPro" id="IPR013122">
    <property type="entry name" value="PKD1_2_channel"/>
</dbReference>
<evidence type="ECO:0000256" key="1">
    <source>
        <dbReference type="ARBA" id="ARBA00004141"/>
    </source>
</evidence>
<protein>
    <recommendedName>
        <fullName evidence="6">Polycystin cation channel PKD1/PKD2 domain-containing protein</fullName>
    </recommendedName>
</protein>
<feature type="transmembrane region" description="Helical" evidence="5">
    <location>
        <begin position="333"/>
        <end position="351"/>
    </location>
</feature>
<feature type="transmembrane region" description="Helical" evidence="5">
    <location>
        <begin position="436"/>
        <end position="457"/>
    </location>
</feature>
<dbReference type="PANTHER" id="PTHR12127:SF7">
    <property type="entry name" value="SD02261P"/>
    <property type="match status" value="1"/>
</dbReference>
<feature type="domain" description="Polycystin cation channel PKD1/PKD2" evidence="6">
    <location>
        <begin position="334"/>
        <end position="461"/>
    </location>
</feature>
<feature type="transmembrane region" description="Helical" evidence="5">
    <location>
        <begin position="247"/>
        <end position="269"/>
    </location>
</feature>
<evidence type="ECO:0000256" key="4">
    <source>
        <dbReference type="ARBA" id="ARBA00023136"/>
    </source>
</evidence>
<evidence type="ECO:0000313" key="7">
    <source>
        <dbReference type="EMBL" id="KAF0725606.1"/>
    </source>
</evidence>
<gene>
    <name evidence="7" type="ORF">Ae201684_015939</name>
</gene>
<feature type="transmembrane region" description="Helical" evidence="5">
    <location>
        <begin position="371"/>
        <end position="395"/>
    </location>
</feature>
<evidence type="ECO:0000259" key="6">
    <source>
        <dbReference type="Pfam" id="PF08016"/>
    </source>
</evidence>
<evidence type="ECO:0000256" key="3">
    <source>
        <dbReference type="ARBA" id="ARBA00022989"/>
    </source>
</evidence>
<keyword evidence="3 5" id="KW-1133">Transmembrane helix</keyword>
<name>A0A6G0WG15_9STRA</name>
<dbReference type="Pfam" id="PF08016">
    <property type="entry name" value="PKD_channel"/>
    <property type="match status" value="1"/>
</dbReference>